<evidence type="ECO:0000313" key="3">
    <source>
        <dbReference type="EMBL" id="KAF4678238.1"/>
    </source>
</evidence>
<feature type="compositionally biased region" description="Polar residues" evidence="1">
    <location>
        <begin position="9"/>
        <end position="24"/>
    </location>
</feature>
<feature type="region of interest" description="Disordered" evidence="1">
    <location>
        <begin position="58"/>
        <end position="183"/>
    </location>
</feature>
<feature type="compositionally biased region" description="Basic and acidic residues" evidence="1">
    <location>
        <begin position="103"/>
        <end position="116"/>
    </location>
</feature>
<comment type="caution">
    <text evidence="3">The sequence shown here is derived from an EMBL/GenBank/DDBJ whole genome shotgun (WGS) entry which is preliminary data.</text>
</comment>
<dbReference type="Proteomes" id="UP000591131">
    <property type="component" value="Unassembled WGS sequence"/>
</dbReference>
<feature type="region of interest" description="Disordered" evidence="1">
    <location>
        <begin position="1"/>
        <end position="24"/>
    </location>
</feature>
<dbReference type="EMBL" id="JAAPAO010000002">
    <property type="protein sequence ID" value="KAF4678238.1"/>
    <property type="molecule type" value="Genomic_DNA"/>
</dbReference>
<organism evidence="3 4">
    <name type="scientific">Perkinsus chesapeaki</name>
    <name type="common">Clam parasite</name>
    <name type="synonym">Perkinsus andrewsi</name>
    <dbReference type="NCBI Taxonomy" id="330153"/>
    <lineage>
        <taxon>Eukaryota</taxon>
        <taxon>Sar</taxon>
        <taxon>Alveolata</taxon>
        <taxon>Perkinsozoa</taxon>
        <taxon>Perkinsea</taxon>
        <taxon>Perkinsida</taxon>
        <taxon>Perkinsidae</taxon>
        <taxon>Perkinsus</taxon>
    </lineage>
</organism>
<keyword evidence="2" id="KW-0472">Membrane</keyword>
<accession>A0A7J6N2U6</accession>
<keyword evidence="4" id="KW-1185">Reference proteome</keyword>
<dbReference type="AlphaFoldDB" id="A0A7J6N2U6"/>
<feature type="compositionally biased region" description="Acidic residues" evidence="1">
    <location>
        <begin position="148"/>
        <end position="159"/>
    </location>
</feature>
<feature type="compositionally biased region" description="Low complexity" evidence="1">
    <location>
        <begin position="85"/>
        <end position="99"/>
    </location>
</feature>
<keyword evidence="2" id="KW-0812">Transmembrane</keyword>
<evidence type="ECO:0000256" key="2">
    <source>
        <dbReference type="SAM" id="Phobius"/>
    </source>
</evidence>
<feature type="compositionally biased region" description="Polar residues" evidence="1">
    <location>
        <begin position="65"/>
        <end position="81"/>
    </location>
</feature>
<protein>
    <submittedName>
        <fullName evidence="3">Uncharacterized protein</fullName>
    </submittedName>
</protein>
<keyword evidence="2" id="KW-1133">Transmembrane helix</keyword>
<name>A0A7J6N2U6_PERCH</name>
<reference evidence="3 4" key="1">
    <citation type="submission" date="2020-04" db="EMBL/GenBank/DDBJ databases">
        <title>Perkinsus chesapeaki whole genome sequence.</title>
        <authorList>
            <person name="Bogema D.R."/>
        </authorList>
    </citation>
    <scope>NUCLEOTIDE SEQUENCE [LARGE SCALE GENOMIC DNA]</scope>
    <source>
        <strain evidence="3">ATCC PRA-425</strain>
    </source>
</reference>
<evidence type="ECO:0000256" key="1">
    <source>
        <dbReference type="SAM" id="MobiDB-lite"/>
    </source>
</evidence>
<sequence length="323" mass="35394">MESIDSPYRLNNDSLSPQTPGSTSVLRKLERIPNCTIEESTRHTNDVLQNEAWSFCTGDDEDEITSTSVDELETANGSTPSPHYAVSSFSSLSADASPSGGRMNEDFSPRLARSEDLTTGGRTPSSNKKRSHGHPRETRRISLCVGDSSDEDSLSDEADSTTPNETRPIHVGGKSRGRHRTGSGIQTMYESAFDLDWSRGDYHSGEYDDAAVDRGTVRESSPLVKEKVTDVVDPPAMVTNALELPFECTEGIPQVENVAAHRTALALQKEAFLSITVFVLIMLLVCIVMVLVYQMGLRHGLEYAKRCHIELEGLLSRTISGEL</sequence>
<feature type="transmembrane region" description="Helical" evidence="2">
    <location>
        <begin position="271"/>
        <end position="293"/>
    </location>
</feature>
<gene>
    <name evidence="3" type="ORF">FOL47_003300</name>
</gene>
<proteinExistence type="predicted"/>
<evidence type="ECO:0000313" key="4">
    <source>
        <dbReference type="Proteomes" id="UP000591131"/>
    </source>
</evidence>